<evidence type="ECO:0000313" key="3">
    <source>
        <dbReference type="Proteomes" id="UP000688137"/>
    </source>
</evidence>
<dbReference type="PANTHER" id="PTHR11635:SF152">
    <property type="entry name" value="CAMP-DEPENDENT PROTEIN KINASE TYPE I REGULATORY SUBUNIT-RELATED"/>
    <property type="match status" value="1"/>
</dbReference>
<evidence type="ECO:0000313" key="2">
    <source>
        <dbReference type="EMBL" id="CAD8051343.1"/>
    </source>
</evidence>
<dbReference type="EMBL" id="CAJJDM010000014">
    <property type="protein sequence ID" value="CAD8051343.1"/>
    <property type="molecule type" value="Genomic_DNA"/>
</dbReference>
<sequence length="696" mass="81935">MEDQQKHDQIESKRSSSLQTIEIQTKKQKSAFEQIVEICLKPVIFRNSKETTLLIDSLRNIKFFQEQFSDHYEEMLEDVAENARLHIYSKNEIIIKQDTYGDTFYIIIKGEVKVLKRVITVIGTYTTKKGKKKDKFHEELKEITTLKDGQYFGELALLERKPRGADIVAITDCFILELDKDSFDRIMSTKAQRQFLHLLETLSCNVMLKDLSKNAIKALFMIMERKVYNYGDVIYKQGDKGDSLYFIIEGEFKMVTNVKKEFMKNGSDEVFYFEREAEICILGKNESIGLEEFLDQEKRIWKAICQSQEGVLYKLNRIDYKRIEQRYPDIVNAIQKVRDEKRVYYNKWKLKHAYPLEAGLENQQQEQQDLKFDYKNYVEKTKNLKQIIMKDKEMSFISRDQITINDDMEIMLRYCPYFQLEDKKASPFLVNTPETIQIRRVKSANYRPISTQYQINNDKSYEKTFKGKSRNQSKHDKIIAETQPTITINQQTTTQPEDYKQKSILISPKIIQSTQNLFSPSIDDKRKSIQKNKFNNQNDQMQSKITTFMKLTPQKIEEMAIQQRLNKEIYQQKKLYINQYPFRTPKQMLNRIKSAIKFQSPISIKSYRQSQQGQVHKGTATVIKSLSPQDQSSFGDGTRIHSIKNSNQFNIDFSALPLKYSASFISSQYQKRKKSTLGNSLKFRQNPNFQSIVTNF</sequence>
<feature type="domain" description="Cyclic nucleotide-binding" evidence="1">
    <location>
        <begin position="67"/>
        <end position="187"/>
    </location>
</feature>
<keyword evidence="3" id="KW-1185">Reference proteome</keyword>
<dbReference type="GO" id="GO:0005829">
    <property type="term" value="C:cytosol"/>
    <property type="evidence" value="ECO:0007669"/>
    <property type="project" value="TreeGrafter"/>
</dbReference>
<feature type="domain" description="Cyclic nucleotide-binding" evidence="1">
    <location>
        <begin position="207"/>
        <end position="323"/>
    </location>
</feature>
<comment type="caution">
    <text evidence="2">The sequence shown here is derived from an EMBL/GenBank/DDBJ whole genome shotgun (WGS) entry which is preliminary data.</text>
</comment>
<dbReference type="Proteomes" id="UP000688137">
    <property type="component" value="Unassembled WGS sequence"/>
</dbReference>
<dbReference type="InterPro" id="IPR000595">
    <property type="entry name" value="cNMP-bd_dom"/>
</dbReference>
<dbReference type="PANTHER" id="PTHR11635">
    <property type="entry name" value="CAMP-DEPENDENT PROTEIN KINASE REGULATORY CHAIN"/>
    <property type="match status" value="1"/>
</dbReference>
<evidence type="ECO:0000259" key="1">
    <source>
        <dbReference type="PROSITE" id="PS50042"/>
    </source>
</evidence>
<dbReference type="GO" id="GO:0004862">
    <property type="term" value="F:cAMP-dependent protein kinase inhibitor activity"/>
    <property type="evidence" value="ECO:0007669"/>
    <property type="project" value="TreeGrafter"/>
</dbReference>
<dbReference type="AlphaFoldDB" id="A0A8S1K9R9"/>
<protein>
    <recommendedName>
        <fullName evidence="1">Cyclic nucleotide-binding domain-containing protein</fullName>
    </recommendedName>
</protein>
<dbReference type="PROSITE" id="PS50042">
    <property type="entry name" value="CNMP_BINDING_3"/>
    <property type="match status" value="2"/>
</dbReference>
<dbReference type="GO" id="GO:0030552">
    <property type="term" value="F:cAMP binding"/>
    <property type="evidence" value="ECO:0007669"/>
    <property type="project" value="TreeGrafter"/>
</dbReference>
<name>A0A8S1K9R9_PARPR</name>
<dbReference type="OMA" id="NDDMEIM"/>
<proteinExistence type="predicted"/>
<dbReference type="Pfam" id="PF00027">
    <property type="entry name" value="cNMP_binding"/>
    <property type="match status" value="2"/>
</dbReference>
<dbReference type="FunFam" id="2.60.120.10:FF:000552">
    <property type="entry name" value="Uncharacterized protein"/>
    <property type="match status" value="1"/>
</dbReference>
<dbReference type="GO" id="GO:0034236">
    <property type="term" value="F:protein kinase A catalytic subunit binding"/>
    <property type="evidence" value="ECO:0007669"/>
    <property type="project" value="TreeGrafter"/>
</dbReference>
<accession>A0A8S1K9R9</accession>
<dbReference type="GO" id="GO:0005952">
    <property type="term" value="C:cAMP-dependent protein kinase complex"/>
    <property type="evidence" value="ECO:0007669"/>
    <property type="project" value="InterPro"/>
</dbReference>
<dbReference type="SMART" id="SM00100">
    <property type="entry name" value="cNMP"/>
    <property type="match status" value="2"/>
</dbReference>
<dbReference type="InterPro" id="IPR050503">
    <property type="entry name" value="cAMP-dep_PK_reg_su-like"/>
</dbReference>
<dbReference type="CDD" id="cd00038">
    <property type="entry name" value="CAP_ED"/>
    <property type="match status" value="2"/>
</dbReference>
<reference evidence="2" key="1">
    <citation type="submission" date="2021-01" db="EMBL/GenBank/DDBJ databases">
        <authorList>
            <consortium name="Genoscope - CEA"/>
            <person name="William W."/>
        </authorList>
    </citation>
    <scope>NUCLEOTIDE SEQUENCE</scope>
</reference>
<gene>
    <name evidence="2" type="ORF">PPRIM_AZ9-3.1.T0180049</name>
</gene>
<organism evidence="2 3">
    <name type="scientific">Paramecium primaurelia</name>
    <dbReference type="NCBI Taxonomy" id="5886"/>
    <lineage>
        <taxon>Eukaryota</taxon>
        <taxon>Sar</taxon>
        <taxon>Alveolata</taxon>
        <taxon>Ciliophora</taxon>
        <taxon>Intramacronucleata</taxon>
        <taxon>Oligohymenophorea</taxon>
        <taxon>Peniculida</taxon>
        <taxon>Parameciidae</taxon>
        <taxon>Paramecium</taxon>
    </lineage>
</organism>